<feature type="region of interest" description="Disordered" evidence="1">
    <location>
        <begin position="300"/>
        <end position="321"/>
    </location>
</feature>
<sequence length="447" mass="51470">MCGDCFHWKMQQYFGIHRKLSLKSLILSVLWINAYSWSWFEAKDLCQSNGTIIGTTSNSTNHFWTKYYHRRSHWISTLGCSSNNRLGSYKTYDVRSDLISAGLCQELCMEHFGSNRIFLFAYGEKKCICLKDNLMDLHLHFDNCKSDCIGDFELTTDCGDKVLVLLSKPITKQSDALSNFTCIGMSCYTEQNEDDLIERKDCKKACSESDDVSTTVMKKQTFLLTSNAIDYRKNINTLKTTSINQINRQRNEDETEENVGIVAVSFLVCALILAGTFCFVRIRKKFLLKRERPSTSILTEFSSERNKQTSHENDKNQGINKMFVGNSPKECLYDFADNSKLEEETQYNQENEVLYHHLRESVPTNNVNDNTYMVAGYKTSDEDNVYFGRMEDPYDHLRGTDRTRQEDNTYDHAPIVGVSDYSSFNIDVGRNTGQSHVVESIYDHFEG</sequence>
<keyword evidence="2" id="KW-0812">Transmembrane</keyword>
<name>A0A8W8MKJ7_MAGGI</name>
<keyword evidence="2" id="KW-1133">Transmembrane helix</keyword>
<dbReference type="Proteomes" id="UP000005408">
    <property type="component" value="Unassembled WGS sequence"/>
</dbReference>
<keyword evidence="4" id="KW-1185">Reference proteome</keyword>
<evidence type="ECO:0008006" key="5">
    <source>
        <dbReference type="Google" id="ProtNLM"/>
    </source>
</evidence>
<dbReference type="AlphaFoldDB" id="A0A8W8MKJ7"/>
<evidence type="ECO:0000256" key="2">
    <source>
        <dbReference type="SAM" id="Phobius"/>
    </source>
</evidence>
<dbReference type="EnsemblMetazoa" id="G33490.1">
    <property type="protein sequence ID" value="G33490.1:cds"/>
    <property type="gene ID" value="G33490"/>
</dbReference>
<evidence type="ECO:0000313" key="3">
    <source>
        <dbReference type="EnsemblMetazoa" id="G33490.1:cds"/>
    </source>
</evidence>
<organism evidence="3 4">
    <name type="scientific">Magallana gigas</name>
    <name type="common">Pacific oyster</name>
    <name type="synonym">Crassostrea gigas</name>
    <dbReference type="NCBI Taxonomy" id="29159"/>
    <lineage>
        <taxon>Eukaryota</taxon>
        <taxon>Metazoa</taxon>
        <taxon>Spiralia</taxon>
        <taxon>Lophotrochozoa</taxon>
        <taxon>Mollusca</taxon>
        <taxon>Bivalvia</taxon>
        <taxon>Autobranchia</taxon>
        <taxon>Pteriomorphia</taxon>
        <taxon>Ostreida</taxon>
        <taxon>Ostreoidea</taxon>
        <taxon>Ostreidae</taxon>
        <taxon>Magallana</taxon>
    </lineage>
</organism>
<proteinExistence type="predicted"/>
<reference evidence="3" key="1">
    <citation type="submission" date="2022-08" db="UniProtKB">
        <authorList>
            <consortium name="EnsemblMetazoa"/>
        </authorList>
    </citation>
    <scope>IDENTIFICATION</scope>
    <source>
        <strain evidence="3">05x7-T-G4-1.051#20</strain>
    </source>
</reference>
<feature type="compositionally biased region" description="Basic and acidic residues" evidence="1">
    <location>
        <begin position="302"/>
        <end position="315"/>
    </location>
</feature>
<accession>A0A8W8MKJ7</accession>
<feature type="transmembrane region" description="Helical" evidence="2">
    <location>
        <begin position="259"/>
        <end position="282"/>
    </location>
</feature>
<protein>
    <recommendedName>
        <fullName evidence="5">WSC domain-containing protein</fullName>
    </recommendedName>
</protein>
<evidence type="ECO:0000313" key="4">
    <source>
        <dbReference type="Proteomes" id="UP000005408"/>
    </source>
</evidence>
<keyword evidence="2" id="KW-0472">Membrane</keyword>
<evidence type="ECO:0000256" key="1">
    <source>
        <dbReference type="SAM" id="MobiDB-lite"/>
    </source>
</evidence>